<dbReference type="EMBL" id="VUJU01010906">
    <property type="protein sequence ID" value="KAF0712493.1"/>
    <property type="molecule type" value="Genomic_DNA"/>
</dbReference>
<comment type="caution">
    <text evidence="1">The sequence shown here is derived from an EMBL/GenBank/DDBJ whole genome shotgun (WGS) entry which is preliminary data.</text>
</comment>
<dbReference type="AlphaFoldDB" id="A0A6G0VXR9"/>
<organism evidence="1 2">
    <name type="scientific">Aphis craccivora</name>
    <name type="common">Cowpea aphid</name>
    <dbReference type="NCBI Taxonomy" id="307492"/>
    <lineage>
        <taxon>Eukaryota</taxon>
        <taxon>Metazoa</taxon>
        <taxon>Ecdysozoa</taxon>
        <taxon>Arthropoda</taxon>
        <taxon>Hexapoda</taxon>
        <taxon>Insecta</taxon>
        <taxon>Pterygota</taxon>
        <taxon>Neoptera</taxon>
        <taxon>Paraneoptera</taxon>
        <taxon>Hemiptera</taxon>
        <taxon>Sternorrhyncha</taxon>
        <taxon>Aphidomorpha</taxon>
        <taxon>Aphidoidea</taxon>
        <taxon>Aphididae</taxon>
        <taxon>Aphidini</taxon>
        <taxon>Aphis</taxon>
        <taxon>Aphis</taxon>
    </lineage>
</organism>
<keyword evidence="2" id="KW-1185">Reference proteome</keyword>
<reference evidence="1 2" key="1">
    <citation type="submission" date="2019-08" db="EMBL/GenBank/DDBJ databases">
        <title>Whole genome of Aphis craccivora.</title>
        <authorList>
            <person name="Voronova N.V."/>
            <person name="Shulinski R.S."/>
            <person name="Bandarenka Y.V."/>
            <person name="Zhorov D.G."/>
            <person name="Warner D."/>
        </authorList>
    </citation>
    <scope>NUCLEOTIDE SEQUENCE [LARGE SCALE GENOMIC DNA]</scope>
    <source>
        <strain evidence="1">180601</strain>
        <tissue evidence="1">Whole Body</tissue>
    </source>
</reference>
<evidence type="ECO:0000313" key="2">
    <source>
        <dbReference type="Proteomes" id="UP000478052"/>
    </source>
</evidence>
<dbReference type="OrthoDB" id="90756at2759"/>
<accession>A0A6G0VXR9</accession>
<gene>
    <name evidence="1" type="ORF">FWK35_00029935</name>
</gene>
<dbReference type="Proteomes" id="UP000478052">
    <property type="component" value="Unassembled WGS sequence"/>
</dbReference>
<sequence>MYSGSILRTTNSCEAFHLKFNCMFYSAHQNIYKFIDVLKNVQKDTYKKLAVVVK</sequence>
<protein>
    <submittedName>
        <fullName evidence="1">Uncharacterized protein</fullName>
    </submittedName>
</protein>
<name>A0A6G0VXR9_APHCR</name>
<evidence type="ECO:0000313" key="1">
    <source>
        <dbReference type="EMBL" id="KAF0712493.1"/>
    </source>
</evidence>
<proteinExistence type="predicted"/>